<comment type="similarity">
    <text evidence="1">Belongs to the HipA Ser/Thr kinase family.</text>
</comment>
<keyword evidence="3" id="KW-0418">Kinase</keyword>
<dbReference type="Proteomes" id="UP000595197">
    <property type="component" value="Chromosome"/>
</dbReference>
<dbReference type="PANTHER" id="PTHR37419">
    <property type="entry name" value="SERINE/THREONINE-PROTEIN KINASE TOXIN HIPA"/>
    <property type="match status" value="1"/>
</dbReference>
<dbReference type="Pfam" id="PF13657">
    <property type="entry name" value="Couple_hipA"/>
    <property type="match status" value="1"/>
</dbReference>
<dbReference type="InterPro" id="IPR012893">
    <property type="entry name" value="HipA-like_C"/>
</dbReference>
<keyword evidence="7" id="KW-1185">Reference proteome</keyword>
<dbReference type="Pfam" id="PF07804">
    <property type="entry name" value="HipA_C"/>
    <property type="match status" value="1"/>
</dbReference>
<protein>
    <submittedName>
        <fullName evidence="6">HipA domain-containing protein</fullName>
    </submittedName>
</protein>
<evidence type="ECO:0000259" key="4">
    <source>
        <dbReference type="Pfam" id="PF07804"/>
    </source>
</evidence>
<feature type="domain" description="HipA-like C-terminal" evidence="4">
    <location>
        <begin position="131"/>
        <end position="357"/>
    </location>
</feature>
<feature type="domain" description="HipA N-terminal subdomain 1" evidence="5">
    <location>
        <begin position="9"/>
        <end position="100"/>
    </location>
</feature>
<sequence>MATLRYGIVTYKGLRAGTLSEEPAGGTRFEYADGFREMIGFALPADRPSHDDPHGLIPFFAHLGPEGWLRQRQSAYAEIDGADDFGILLAYGRDCVGAVGMEDPAGHPASNAPKVMASSLDRAATAVERTISGVQAKILCTGRDGLIAPAGADGPAPFIAKYPDRMLPGMIRNEATTLELCRVLLGSEEVCDARVGTVEGVDGVGLIVRRFDRHGEAKLRCEDFMQVLNRRPGRDHQGKYDAGYEDLAAALRRSAAPLLDARRAFRRLAAYVLLGNVDCHMKNWSLLETPSGMRLAPVYDALNGYIYAAQGYTTRFGLEIDGERRQWDTYDRALLLDLAERLGLGRRAAETALASLARNGDRLFGHLDQPLGLPEEQAAAYRGTVREAWRRLYG</sequence>
<organism evidence="6 7">
    <name type="scientific">Skermanella cutis</name>
    <dbReference type="NCBI Taxonomy" id="2775420"/>
    <lineage>
        <taxon>Bacteria</taxon>
        <taxon>Pseudomonadati</taxon>
        <taxon>Pseudomonadota</taxon>
        <taxon>Alphaproteobacteria</taxon>
        <taxon>Rhodospirillales</taxon>
        <taxon>Azospirillaceae</taxon>
        <taxon>Skermanella</taxon>
    </lineage>
</organism>
<dbReference type="InterPro" id="IPR052028">
    <property type="entry name" value="HipA_Ser/Thr_kinase"/>
</dbReference>
<evidence type="ECO:0000259" key="5">
    <source>
        <dbReference type="Pfam" id="PF13657"/>
    </source>
</evidence>
<evidence type="ECO:0000313" key="7">
    <source>
        <dbReference type="Proteomes" id="UP000595197"/>
    </source>
</evidence>
<evidence type="ECO:0000256" key="1">
    <source>
        <dbReference type="ARBA" id="ARBA00010164"/>
    </source>
</evidence>
<evidence type="ECO:0000256" key="3">
    <source>
        <dbReference type="ARBA" id="ARBA00022777"/>
    </source>
</evidence>
<evidence type="ECO:0000313" key="6">
    <source>
        <dbReference type="EMBL" id="QQP90849.1"/>
    </source>
</evidence>
<accession>A0ABX7B8Z9</accession>
<evidence type="ECO:0000256" key="2">
    <source>
        <dbReference type="ARBA" id="ARBA00022679"/>
    </source>
</evidence>
<dbReference type="PANTHER" id="PTHR37419:SF1">
    <property type="entry name" value="SERINE_THREONINE-PROTEIN KINASE TOXIN HIPA"/>
    <property type="match status" value="1"/>
</dbReference>
<name>A0ABX7B8Z9_9PROT</name>
<keyword evidence="2" id="KW-0808">Transferase</keyword>
<dbReference type="NCBIfam" id="TIGR03071">
    <property type="entry name" value="couple_hipA"/>
    <property type="match status" value="1"/>
</dbReference>
<proteinExistence type="inferred from homology"/>
<dbReference type="RefSeq" id="WP_201078225.1">
    <property type="nucleotide sequence ID" value="NZ_CP067420.1"/>
</dbReference>
<dbReference type="EMBL" id="CP067420">
    <property type="protein sequence ID" value="QQP90849.1"/>
    <property type="molecule type" value="Genomic_DNA"/>
</dbReference>
<dbReference type="InterPro" id="IPR017508">
    <property type="entry name" value="HipA_N1"/>
</dbReference>
<gene>
    <name evidence="6" type="ORF">IGS68_06385</name>
</gene>
<reference evidence="6" key="1">
    <citation type="submission" date="2021-02" db="EMBL/GenBank/DDBJ databases">
        <title>Skermanella TT6 skin isolate.</title>
        <authorList>
            <person name="Lee K."/>
            <person name="Ganzorig M."/>
        </authorList>
    </citation>
    <scope>NUCLEOTIDE SEQUENCE</scope>
    <source>
        <strain evidence="6">TT6</strain>
    </source>
</reference>